<dbReference type="OrthoDB" id="4348522at2759"/>
<dbReference type="GO" id="GO:0006511">
    <property type="term" value="P:ubiquitin-dependent protein catabolic process"/>
    <property type="evidence" value="ECO:0000318"/>
    <property type="project" value="GO_Central"/>
</dbReference>
<dbReference type="SMART" id="SM00184">
    <property type="entry name" value="RING"/>
    <property type="match status" value="1"/>
</dbReference>
<evidence type="ECO:0000313" key="5">
    <source>
        <dbReference type="Proteomes" id="UP000019116"/>
    </source>
</evidence>
<dbReference type="InterPro" id="IPR013083">
    <property type="entry name" value="Znf_RING/FYVE/PHD"/>
</dbReference>
<keyword evidence="1" id="KW-0863">Zinc-finger</keyword>
<organism evidence="4">
    <name type="scientific">Triticum aestivum</name>
    <name type="common">Wheat</name>
    <dbReference type="NCBI Taxonomy" id="4565"/>
    <lineage>
        <taxon>Eukaryota</taxon>
        <taxon>Viridiplantae</taxon>
        <taxon>Streptophyta</taxon>
        <taxon>Embryophyta</taxon>
        <taxon>Tracheophyta</taxon>
        <taxon>Spermatophyta</taxon>
        <taxon>Magnoliopsida</taxon>
        <taxon>Liliopsida</taxon>
        <taxon>Poales</taxon>
        <taxon>Poaceae</taxon>
        <taxon>BOP clade</taxon>
        <taxon>Pooideae</taxon>
        <taxon>Triticodae</taxon>
        <taxon>Triticeae</taxon>
        <taxon>Triticinae</taxon>
        <taxon>Triticum</taxon>
    </lineage>
</organism>
<dbReference type="Proteomes" id="UP000019116">
    <property type="component" value="Chromosome 5B"/>
</dbReference>
<evidence type="ECO:0000259" key="3">
    <source>
        <dbReference type="PROSITE" id="PS50089"/>
    </source>
</evidence>
<sequence length="238" mass="25476">MTLWLHTGATAFFPRFKTDRDRRVSPHGRSRPCLFNRTRPLSPISLSLSLSLFFFSFFLFRSPEAPDPEQLTTKFSGMDNDGDWITARYLLSSILGRNPLVVDHVDEESFPVDHAPAAAARGGPAEAPAWQPPPAVFAAPSVAGTVCAVCTEEIAVADPVVRLPCAHWYHAGCIAPWLGIRSTCPMCRAELPAREEAGEAGAGVGREKPPRAEAGTSAAGVRRDASYGYVAAGGVLSG</sequence>
<dbReference type="PROSITE" id="PS50089">
    <property type="entry name" value="ZF_RING_2"/>
    <property type="match status" value="1"/>
</dbReference>
<evidence type="ECO:0000256" key="1">
    <source>
        <dbReference type="PROSITE-ProRule" id="PRU00175"/>
    </source>
</evidence>
<dbReference type="GeneID" id="123116020"/>
<dbReference type="InterPro" id="IPR001841">
    <property type="entry name" value="Znf_RING"/>
</dbReference>
<keyword evidence="1" id="KW-0862">Zinc</keyword>
<dbReference type="AlphaFoldDB" id="A0A3B6LIY0"/>
<feature type="domain" description="RING-type" evidence="3">
    <location>
        <begin position="147"/>
        <end position="188"/>
    </location>
</feature>
<dbReference type="PANTHER" id="PTHR22765:SF257">
    <property type="entry name" value="OS09G0242800 PROTEIN"/>
    <property type="match status" value="1"/>
</dbReference>
<dbReference type="STRING" id="4565.A0A3B6LIY0"/>
<dbReference type="Gene3D" id="3.30.40.10">
    <property type="entry name" value="Zinc/RING finger domain, C3HC4 (zinc finger)"/>
    <property type="match status" value="1"/>
</dbReference>
<name>A0A3B6LIY0_WHEAT</name>
<feature type="region of interest" description="Disordered" evidence="2">
    <location>
        <begin position="195"/>
        <end position="220"/>
    </location>
</feature>
<gene>
    <name evidence="4" type="primary">LOC123116020</name>
</gene>
<keyword evidence="5" id="KW-1185">Reference proteome</keyword>
<dbReference type="SUPFAM" id="SSF57850">
    <property type="entry name" value="RING/U-box"/>
    <property type="match status" value="1"/>
</dbReference>
<evidence type="ECO:0000256" key="2">
    <source>
        <dbReference type="SAM" id="MobiDB-lite"/>
    </source>
</evidence>
<dbReference type="Pfam" id="PF13639">
    <property type="entry name" value="zf-RING_2"/>
    <property type="match status" value="1"/>
</dbReference>
<dbReference type="Gramene" id="TraesCS5B02G164100.1">
    <property type="protein sequence ID" value="TraesCS5B02G164100.1.cds1"/>
    <property type="gene ID" value="TraesCS5B02G164100"/>
</dbReference>
<dbReference type="InterPro" id="IPR051826">
    <property type="entry name" value="E3_ubiquitin-ligase_domain"/>
</dbReference>
<protein>
    <recommendedName>
        <fullName evidence="3">RING-type domain-containing protein</fullName>
    </recommendedName>
</protein>
<dbReference type="EnsemblPlants" id="TraesCS5B02G164100.1">
    <property type="protein sequence ID" value="TraesCS5B02G164100.1.cds1"/>
    <property type="gene ID" value="TraesCS5B02G164100"/>
</dbReference>
<reference evidence="4" key="1">
    <citation type="submission" date="2018-08" db="EMBL/GenBank/DDBJ databases">
        <authorList>
            <person name="Rossello M."/>
        </authorList>
    </citation>
    <scope>NUCLEOTIDE SEQUENCE [LARGE SCALE GENOMIC DNA]</scope>
    <source>
        <strain evidence="4">cv. Chinese Spring</strain>
    </source>
</reference>
<dbReference type="GO" id="GO:0008270">
    <property type="term" value="F:zinc ion binding"/>
    <property type="evidence" value="ECO:0007669"/>
    <property type="project" value="UniProtKB-KW"/>
</dbReference>
<dbReference type="PANTHER" id="PTHR22765">
    <property type="entry name" value="RING FINGER AND PROTEASE ASSOCIATED DOMAIN-CONTAINING"/>
    <property type="match status" value="1"/>
</dbReference>
<reference evidence="4" key="2">
    <citation type="submission" date="2018-10" db="UniProtKB">
        <authorList>
            <consortium name="EnsemblPlants"/>
        </authorList>
    </citation>
    <scope>IDENTIFICATION</scope>
</reference>
<dbReference type="RefSeq" id="XP_044392972.1">
    <property type="nucleotide sequence ID" value="XM_044537037.1"/>
</dbReference>
<accession>A0A3B6LIY0</accession>
<dbReference type="GO" id="GO:0061630">
    <property type="term" value="F:ubiquitin protein ligase activity"/>
    <property type="evidence" value="ECO:0000318"/>
    <property type="project" value="GO_Central"/>
</dbReference>
<dbReference type="Gramene" id="TraesCS5B03G0445000.1">
    <property type="protein sequence ID" value="TraesCS5B03G0445000.1.CDS1"/>
    <property type="gene ID" value="TraesCS5B03G0445000"/>
</dbReference>
<proteinExistence type="predicted"/>
<keyword evidence="1" id="KW-0479">Metal-binding</keyword>
<evidence type="ECO:0000313" key="4">
    <source>
        <dbReference type="EnsemblPlants" id="TraesCS5B02G164100.1.cds1"/>
    </source>
</evidence>
<dbReference type="FunFam" id="3.30.40.10:FF:000415">
    <property type="entry name" value="E3 ubiquitin-protein ligase RNF181"/>
    <property type="match status" value="1"/>
</dbReference>